<protein>
    <recommendedName>
        <fullName evidence="3">Capsular biosynthesis protein</fullName>
    </recommendedName>
</protein>
<gene>
    <name evidence="1" type="ORF">H4Q31_15945</name>
</gene>
<dbReference type="SUPFAM" id="SSF56112">
    <property type="entry name" value="Protein kinase-like (PK-like)"/>
    <property type="match status" value="1"/>
</dbReference>
<comment type="caution">
    <text evidence="1">The sequence shown here is derived from an EMBL/GenBank/DDBJ whole genome shotgun (WGS) entry which is preliminary data.</text>
</comment>
<organism evidence="1 2">
    <name type="scientific">Cohnella lubricantis</name>
    <dbReference type="NCBI Taxonomy" id="2163172"/>
    <lineage>
        <taxon>Bacteria</taxon>
        <taxon>Bacillati</taxon>
        <taxon>Bacillota</taxon>
        <taxon>Bacilli</taxon>
        <taxon>Bacillales</taxon>
        <taxon>Paenibacillaceae</taxon>
        <taxon>Cohnella</taxon>
    </lineage>
</organism>
<dbReference type="RefSeq" id="WP_185180048.1">
    <property type="nucleotide sequence ID" value="NZ_CBCSEP010000003.1"/>
</dbReference>
<evidence type="ECO:0008006" key="3">
    <source>
        <dbReference type="Google" id="ProtNLM"/>
    </source>
</evidence>
<keyword evidence="2" id="KW-1185">Reference proteome</keyword>
<name>A0A841TBD7_9BACL</name>
<dbReference type="InterPro" id="IPR011009">
    <property type="entry name" value="Kinase-like_dom_sf"/>
</dbReference>
<dbReference type="AlphaFoldDB" id="A0A841TBD7"/>
<dbReference type="Proteomes" id="UP000574133">
    <property type="component" value="Unassembled WGS sequence"/>
</dbReference>
<sequence>MADQKNLHFIFDDRFHPSSSISNVVGNSTFGEILHKRTKLSNKIKELLFEMTDIPVDNFYLIRDIADIENLRQTIKETSRHSIFVHFMSYAVIINEDHFLLALKKAMYIDTIMTIHQNDPLIYYFPEGSGYLNFLDHVSTRGNVFYPSNFEEESVLKPNDFVVDISKLQNFLQFFSGGFEARHFNALKGDLFTLTKTSSDRSKMRKEHDYYHLLPPEMKGWFVAPYNFTNNERVASYTMERLNIPDMALQWIHGAISPNDLATFLDKVFFFITHRPRRSVSKDSYIKSQNDLYYTKVLERINTLKQLPEYSRLHMLIETGTSYNSIDEVFADYNVLYNKYASYNQEFYEVIGHGDLCFSNILYDKSTNLMKFIDPKGAVQEEDLWVNPYYDLAKLSHSIFGNYDYINNEMFTVSLDSNCGFHLDIEIKELTTSQAVFRDKLEQYGIDIFIVRLFEASLFLSMLPLHIDNPRKVFAFVLNAIHIIEELKNNGK</sequence>
<proteinExistence type="predicted"/>
<reference evidence="1 2" key="1">
    <citation type="submission" date="2020-08" db="EMBL/GenBank/DDBJ databases">
        <title>Cohnella phylogeny.</title>
        <authorList>
            <person name="Dunlap C."/>
        </authorList>
    </citation>
    <scope>NUCLEOTIDE SEQUENCE [LARGE SCALE GENOMIC DNA]</scope>
    <source>
        <strain evidence="1 2">DSM 103658</strain>
    </source>
</reference>
<evidence type="ECO:0000313" key="2">
    <source>
        <dbReference type="Proteomes" id="UP000574133"/>
    </source>
</evidence>
<accession>A0A841TBD7</accession>
<dbReference type="EMBL" id="JACJVN010000060">
    <property type="protein sequence ID" value="MBB6678783.1"/>
    <property type="molecule type" value="Genomic_DNA"/>
</dbReference>
<evidence type="ECO:0000313" key="1">
    <source>
        <dbReference type="EMBL" id="MBB6678783.1"/>
    </source>
</evidence>